<dbReference type="SUPFAM" id="SSF52540">
    <property type="entry name" value="P-loop containing nucleoside triphosphate hydrolases"/>
    <property type="match status" value="1"/>
</dbReference>
<evidence type="ECO:0000259" key="5">
    <source>
        <dbReference type="PROSITE" id="PS50893"/>
    </source>
</evidence>
<dbReference type="Gene3D" id="3.40.50.300">
    <property type="entry name" value="P-loop containing nucleotide triphosphate hydrolases"/>
    <property type="match status" value="1"/>
</dbReference>
<keyword evidence="2" id="KW-0547">Nucleotide-binding</keyword>
<reference evidence="6" key="1">
    <citation type="submission" date="2024-02" db="EMBL/GenBank/DDBJ databases">
        <title>Tomenella chthoni gen. nov. sp. nov., a member of the family Jonesiaceae isolated from bat guano.</title>
        <authorList>
            <person name="Miller S.L."/>
            <person name="King J."/>
            <person name="Sankaranarayanan K."/>
            <person name="Lawson P.A."/>
        </authorList>
    </citation>
    <scope>NUCLEOTIDE SEQUENCE</scope>
    <source>
        <strain evidence="6">BS-20</strain>
    </source>
</reference>
<dbReference type="PANTHER" id="PTHR42794:SF2">
    <property type="entry name" value="ABC TRANSPORTER ATP-BINDING PROTEIN"/>
    <property type="match status" value="1"/>
</dbReference>
<dbReference type="SMART" id="SM00382">
    <property type="entry name" value="AAA"/>
    <property type="match status" value="1"/>
</dbReference>
<keyword evidence="3 6" id="KW-0067">ATP-binding</keyword>
<feature type="domain" description="ABC transporter" evidence="5">
    <location>
        <begin position="91"/>
        <end position="326"/>
    </location>
</feature>
<dbReference type="PANTHER" id="PTHR42794">
    <property type="entry name" value="HEMIN IMPORT ATP-BINDING PROTEIN HMUV"/>
    <property type="match status" value="1"/>
</dbReference>
<name>A0AAU7DX76_9MICO</name>
<gene>
    <name evidence="6" type="ORF">V5R04_04205</name>
</gene>
<dbReference type="EMBL" id="CP146203">
    <property type="protein sequence ID" value="XBH22433.1"/>
    <property type="molecule type" value="Genomic_DNA"/>
</dbReference>
<dbReference type="GO" id="GO:0016887">
    <property type="term" value="F:ATP hydrolysis activity"/>
    <property type="evidence" value="ECO:0007669"/>
    <property type="project" value="InterPro"/>
</dbReference>
<dbReference type="InterPro" id="IPR027417">
    <property type="entry name" value="P-loop_NTPase"/>
</dbReference>
<feature type="compositionally biased region" description="Low complexity" evidence="4">
    <location>
        <begin position="1"/>
        <end position="17"/>
    </location>
</feature>
<feature type="region of interest" description="Disordered" evidence="4">
    <location>
        <begin position="1"/>
        <end position="85"/>
    </location>
</feature>
<protein>
    <submittedName>
        <fullName evidence="6">ABC transporter ATP-binding protein</fullName>
    </submittedName>
</protein>
<accession>A0AAU7DX76</accession>
<dbReference type="FunFam" id="3.40.50.300:FF:000134">
    <property type="entry name" value="Iron-enterobactin ABC transporter ATP-binding protein"/>
    <property type="match status" value="1"/>
</dbReference>
<evidence type="ECO:0000256" key="1">
    <source>
        <dbReference type="ARBA" id="ARBA00022448"/>
    </source>
</evidence>
<evidence type="ECO:0000256" key="3">
    <source>
        <dbReference type="ARBA" id="ARBA00022840"/>
    </source>
</evidence>
<proteinExistence type="predicted"/>
<keyword evidence="1" id="KW-0813">Transport</keyword>
<dbReference type="CDD" id="cd03214">
    <property type="entry name" value="ABC_Iron-Siderophores_B12_Hemin"/>
    <property type="match status" value="1"/>
</dbReference>
<organism evidence="6">
    <name type="scientific">Jonesiaceae bacterium BS-20</name>
    <dbReference type="NCBI Taxonomy" id="3120821"/>
    <lineage>
        <taxon>Bacteria</taxon>
        <taxon>Bacillati</taxon>
        <taxon>Actinomycetota</taxon>
        <taxon>Actinomycetes</taxon>
        <taxon>Micrococcales</taxon>
        <taxon>Jonesiaceae</taxon>
    </lineage>
</organism>
<dbReference type="InterPro" id="IPR003593">
    <property type="entry name" value="AAA+_ATPase"/>
</dbReference>
<dbReference type="InterPro" id="IPR003439">
    <property type="entry name" value="ABC_transporter-like_ATP-bd"/>
</dbReference>
<dbReference type="Pfam" id="PF00005">
    <property type="entry name" value="ABC_tran"/>
    <property type="match status" value="1"/>
</dbReference>
<evidence type="ECO:0000256" key="4">
    <source>
        <dbReference type="SAM" id="MobiDB-lite"/>
    </source>
</evidence>
<evidence type="ECO:0000256" key="2">
    <source>
        <dbReference type="ARBA" id="ARBA00022741"/>
    </source>
</evidence>
<feature type="compositionally biased region" description="Basic and acidic residues" evidence="4">
    <location>
        <begin position="76"/>
        <end position="85"/>
    </location>
</feature>
<evidence type="ECO:0000313" key="6">
    <source>
        <dbReference type="EMBL" id="XBH22433.1"/>
    </source>
</evidence>
<dbReference type="GO" id="GO:0005524">
    <property type="term" value="F:ATP binding"/>
    <property type="evidence" value="ECO:0007669"/>
    <property type="project" value="UniProtKB-KW"/>
</dbReference>
<sequence>MSNQSTASAPTAHSSTAGIPSAEGLAARAPSAEGPAVSVPSAGASTTPHTILHAPATHTSPATVAERTNRVGQTTESEKTDDAGRHLASGLSATDVSWDIAGKQILDSITQEFPTGSVTGLLGPNGSGKSSLLKIMAQVMTASGGRVTHAGKDLGQIDRRQRARLIGLVEQDSAADRSITVLDSALLGRIPHRSLFAGPSRRDLEITHDALDQVGISDFAGRELSSLSGGERQRAHIARALTQQPEILLVDEPTNHLDIAAQLQILGLLEKLAANGTTVVTALHDLTLAAAHCDQLVLLSHGEVVASGPTERVLTPSTIEAVFGVKAVVLTNPITGRPLPAFG</sequence>
<dbReference type="AlphaFoldDB" id="A0AAU7DX76"/>
<dbReference type="PROSITE" id="PS50893">
    <property type="entry name" value="ABC_TRANSPORTER_2"/>
    <property type="match status" value="1"/>
</dbReference>